<name>A0A9W6UAY8_9STRA</name>
<protein>
    <submittedName>
        <fullName evidence="2">Unnamed protein product</fullName>
    </submittedName>
</protein>
<dbReference type="AlphaFoldDB" id="A0A9W6UAY8"/>
<feature type="region of interest" description="Disordered" evidence="1">
    <location>
        <begin position="326"/>
        <end position="349"/>
    </location>
</feature>
<feature type="region of interest" description="Disordered" evidence="1">
    <location>
        <begin position="482"/>
        <end position="515"/>
    </location>
</feature>
<feature type="region of interest" description="Disordered" evidence="1">
    <location>
        <begin position="440"/>
        <end position="463"/>
    </location>
</feature>
<dbReference type="Proteomes" id="UP001165083">
    <property type="component" value="Unassembled WGS sequence"/>
</dbReference>
<sequence length="560" mass="62009">MIADKVCSLKPIVDTKSGVKVNQYYYFSEPTAAKPFYIKKPREQSGFWQGFQRSCENSRYTFNSLMIGFEDIERYVYKNDDPPLKKNLEANIQLLNRAILDNTKSTDTSARIKSYEGPQYRDDTLQKLHDDSKAAFLKYGEPQWKYDEAKLAIKRNNSKSARSALKAATAAMKATKAVYQIKAKSYSDAKLHRGVGSGVKRKLQGRGLRGAGVAPLEGFVRRGRTCNLNEIQGLATPYIYRQLGSKYIRIPDLDAKPTQTPPRRLAEPTGVMSATSACAEQPPQPRPESVQDISPAPKSAHSLKISGDQQDEKAAVQSAALLKSKLEGSPAPQSVTHVLPESSQEVQAPGTHLDIAPSLAHSQKYDELPNKPLVQAVLTQQRFQVPDALRSAIAQVVSQRQELLNSRHARQPNLSDSDYGLSSDEEDDFFLVHAREKKQLHQTVSDSSQGSPAPASPSSSQEALITASRLTNHGIPAIAKASSISSVPHSDDHQNPSLVEGSIPPLLTPPRSIDNDTNIERKRAFFSAKKLAFEQFKWIKTSYSSVRWSCYSMKSKIENP</sequence>
<dbReference type="EMBL" id="BSXW01000738">
    <property type="protein sequence ID" value="GMF28834.1"/>
    <property type="molecule type" value="Genomic_DNA"/>
</dbReference>
<organism evidence="2 3">
    <name type="scientific">Phytophthora lilii</name>
    <dbReference type="NCBI Taxonomy" id="2077276"/>
    <lineage>
        <taxon>Eukaryota</taxon>
        <taxon>Sar</taxon>
        <taxon>Stramenopiles</taxon>
        <taxon>Oomycota</taxon>
        <taxon>Peronosporomycetes</taxon>
        <taxon>Peronosporales</taxon>
        <taxon>Peronosporaceae</taxon>
        <taxon>Phytophthora</taxon>
    </lineage>
</organism>
<keyword evidence="3" id="KW-1185">Reference proteome</keyword>
<evidence type="ECO:0000313" key="3">
    <source>
        <dbReference type="Proteomes" id="UP001165083"/>
    </source>
</evidence>
<feature type="compositionally biased region" description="Polar residues" evidence="1">
    <location>
        <begin position="331"/>
        <end position="346"/>
    </location>
</feature>
<dbReference type="OrthoDB" id="129444at2759"/>
<feature type="compositionally biased region" description="Low complexity" evidence="1">
    <location>
        <begin position="445"/>
        <end position="461"/>
    </location>
</feature>
<reference evidence="2" key="1">
    <citation type="submission" date="2023-04" db="EMBL/GenBank/DDBJ databases">
        <title>Phytophthora lilii NBRC 32176.</title>
        <authorList>
            <person name="Ichikawa N."/>
            <person name="Sato H."/>
            <person name="Tonouchi N."/>
        </authorList>
    </citation>
    <scope>NUCLEOTIDE SEQUENCE</scope>
    <source>
        <strain evidence="2">NBRC 32176</strain>
    </source>
</reference>
<comment type="caution">
    <text evidence="2">The sequence shown here is derived from an EMBL/GenBank/DDBJ whole genome shotgun (WGS) entry which is preliminary data.</text>
</comment>
<gene>
    <name evidence="2" type="ORF">Plil01_001218200</name>
</gene>
<proteinExistence type="predicted"/>
<accession>A0A9W6UAY8</accession>
<evidence type="ECO:0000256" key="1">
    <source>
        <dbReference type="SAM" id="MobiDB-lite"/>
    </source>
</evidence>
<feature type="region of interest" description="Disordered" evidence="1">
    <location>
        <begin position="253"/>
        <end position="313"/>
    </location>
</feature>
<evidence type="ECO:0000313" key="2">
    <source>
        <dbReference type="EMBL" id="GMF28834.1"/>
    </source>
</evidence>